<keyword evidence="10 13" id="KW-0670">Pyruvate</keyword>
<name>A0A838XTB4_9GAMM</name>
<dbReference type="FunFam" id="3.65.10.10:FF:000001">
    <property type="entry name" value="UDP-N-acetylglucosamine 1-carboxyvinyltransferase"/>
    <property type="match status" value="1"/>
</dbReference>
<dbReference type="Pfam" id="PF00275">
    <property type="entry name" value="EPSP_synthase"/>
    <property type="match status" value="1"/>
</dbReference>
<organism evidence="15 16">
    <name type="scientific">SAR86 cluster bacterium</name>
    <dbReference type="NCBI Taxonomy" id="2030880"/>
    <lineage>
        <taxon>Bacteria</taxon>
        <taxon>Pseudomonadati</taxon>
        <taxon>Pseudomonadota</taxon>
        <taxon>Gammaproteobacteria</taxon>
        <taxon>SAR86 cluster</taxon>
    </lineage>
</organism>
<reference evidence="15 16" key="1">
    <citation type="submission" date="2020-06" db="EMBL/GenBank/DDBJ databases">
        <title>Dysbiosis in marine aquaculture revealed through microbiome analysis: reverse ecology for environmental sustainability.</title>
        <authorList>
            <person name="Haro-Moreno J.M."/>
            <person name="Coutinho F.H."/>
            <person name="Zaragoza-Solas A."/>
            <person name="Picazo A."/>
            <person name="Almagro-Moreno S."/>
            <person name="Lopez-Perez M."/>
        </authorList>
    </citation>
    <scope>NUCLEOTIDE SEQUENCE [LARGE SCALE GENOMIC DNA]</scope>
    <source>
        <strain evidence="15">MCMED-G41</strain>
    </source>
</reference>
<evidence type="ECO:0000259" key="14">
    <source>
        <dbReference type="Pfam" id="PF00275"/>
    </source>
</evidence>
<protein>
    <recommendedName>
        <fullName evidence="13">UDP-N-acetylglucosamine 1-carboxyvinyltransferase</fullName>
        <ecNumber evidence="13">2.5.1.7</ecNumber>
    </recommendedName>
    <alternativeName>
        <fullName evidence="13">Enoylpyruvate transferase</fullName>
    </alternativeName>
    <alternativeName>
        <fullName evidence="13">UDP-N-acetylglucosamine enolpyruvyl transferase</fullName>
        <shortName evidence="13">EPT</shortName>
    </alternativeName>
</protein>
<dbReference type="HAMAP" id="MF_00111">
    <property type="entry name" value="MurA"/>
    <property type="match status" value="1"/>
</dbReference>
<dbReference type="PANTHER" id="PTHR43783:SF1">
    <property type="entry name" value="UDP-N-ACETYLGLUCOSAMINE 1-CARBOXYVINYLTRANSFERASE"/>
    <property type="match status" value="1"/>
</dbReference>
<dbReference type="AlphaFoldDB" id="A0A838XTB4"/>
<dbReference type="NCBIfam" id="NF006873">
    <property type="entry name" value="PRK09369.1"/>
    <property type="match status" value="1"/>
</dbReference>
<comment type="pathway">
    <text evidence="2 13">Cell wall biogenesis; peptidoglycan biosynthesis.</text>
</comment>
<comment type="similarity">
    <text evidence="11 13">Belongs to the EPSP synthase family. MurA subfamily.</text>
</comment>
<dbReference type="GO" id="GO:0051301">
    <property type="term" value="P:cell division"/>
    <property type="evidence" value="ECO:0007669"/>
    <property type="project" value="UniProtKB-KW"/>
</dbReference>
<evidence type="ECO:0000256" key="9">
    <source>
        <dbReference type="ARBA" id="ARBA00023316"/>
    </source>
</evidence>
<feature type="binding site" evidence="13">
    <location>
        <position position="328"/>
    </location>
    <ligand>
        <name>UDP-N-acetyl-alpha-D-glucosamine</name>
        <dbReference type="ChEBI" id="CHEBI:57705"/>
    </ligand>
</feature>
<keyword evidence="7 13" id="KW-0573">Peptidoglycan synthesis</keyword>
<dbReference type="EMBL" id="JACETL010000022">
    <property type="protein sequence ID" value="MBA4692588.1"/>
    <property type="molecule type" value="Genomic_DNA"/>
</dbReference>
<dbReference type="Proteomes" id="UP000551848">
    <property type="component" value="Unassembled WGS sequence"/>
</dbReference>
<dbReference type="InterPro" id="IPR050068">
    <property type="entry name" value="MurA_subfamily"/>
</dbReference>
<dbReference type="InterPro" id="IPR036968">
    <property type="entry name" value="Enolpyruvate_Tfrase_sf"/>
</dbReference>
<dbReference type="GO" id="GO:0008760">
    <property type="term" value="F:UDP-N-acetylglucosamine 1-carboxyvinyltransferase activity"/>
    <property type="evidence" value="ECO:0007669"/>
    <property type="project" value="UniProtKB-UniRule"/>
</dbReference>
<evidence type="ECO:0000313" key="15">
    <source>
        <dbReference type="EMBL" id="MBA4692588.1"/>
    </source>
</evidence>
<keyword evidence="6 13" id="KW-0133">Cell shape</keyword>
<sequence length="419" mass="44613">MEKLRIVGGNKLSGSISCSGAKNAALPMLAATILTDEQITFKNLPYLQDITTMFEILGSMGAEITLNEGMDFIISTSKLHDFEARYELVKTMRASILVLGSLVARHGFAKIALPGGCAIGTRPVDFHLDALTKLGAKIELKNGYIEATAKKLIGCDINFPGVSVTGTENIMMAAVLAKGQTILRNVAKEPEVEDLANFLNSMGAKINGAGSDEIIIDGVNNLNGTKFSIPADRIEAGTYLVAAAITGGNVTLSNVQAPRMNNILDKLKLSGASINIGKDNIQLSMNKGSILPVDISTAPFPGFPTDMQAQFTVLNALSKGSSVVTENVFENRFMHVQELNRMGCDITVKGSNAFVKGVGSLNGAPVMATDLRASASLILAGLCANGETIVDRIYHIDRGYERIEEKLSYLGADITRLPN</sequence>
<comment type="function">
    <text evidence="13">Cell wall formation. Adds enolpyruvyl to UDP-N-acetylglucosamine.</text>
</comment>
<dbReference type="NCBIfam" id="TIGR01072">
    <property type="entry name" value="murA"/>
    <property type="match status" value="1"/>
</dbReference>
<evidence type="ECO:0000256" key="10">
    <source>
        <dbReference type="ARBA" id="ARBA00023317"/>
    </source>
</evidence>
<dbReference type="GO" id="GO:0019277">
    <property type="term" value="P:UDP-N-acetylgalactosamine biosynthetic process"/>
    <property type="evidence" value="ECO:0007669"/>
    <property type="project" value="InterPro"/>
</dbReference>
<dbReference type="InterPro" id="IPR013792">
    <property type="entry name" value="RNA3'P_cycl/enolpyr_Trfase_a/b"/>
</dbReference>
<keyword evidence="3 13" id="KW-0963">Cytoplasm</keyword>
<dbReference type="CDD" id="cd01555">
    <property type="entry name" value="UdpNAET"/>
    <property type="match status" value="1"/>
</dbReference>
<evidence type="ECO:0000256" key="11">
    <source>
        <dbReference type="ARBA" id="ARBA00038367"/>
    </source>
</evidence>
<comment type="caution">
    <text evidence="13">Lacks conserved residue(s) required for the propagation of feature annotation.</text>
</comment>
<dbReference type="EC" id="2.5.1.7" evidence="13"/>
<dbReference type="PANTHER" id="PTHR43783">
    <property type="entry name" value="UDP-N-ACETYLGLUCOSAMINE 1-CARBOXYVINYLTRANSFERASE"/>
    <property type="match status" value="1"/>
</dbReference>
<evidence type="ECO:0000256" key="12">
    <source>
        <dbReference type="ARBA" id="ARBA00047527"/>
    </source>
</evidence>
<feature type="binding site" evidence="13">
    <location>
        <position position="306"/>
    </location>
    <ligand>
        <name>UDP-N-acetyl-alpha-D-glucosamine</name>
        <dbReference type="ChEBI" id="CHEBI:57705"/>
    </ligand>
</feature>
<evidence type="ECO:0000256" key="8">
    <source>
        <dbReference type="ARBA" id="ARBA00023306"/>
    </source>
</evidence>
<keyword evidence="9 13" id="KW-0961">Cell wall biogenesis/degradation</keyword>
<dbReference type="Gene3D" id="3.65.10.10">
    <property type="entry name" value="Enolpyruvate transferase domain"/>
    <property type="match status" value="2"/>
</dbReference>
<comment type="subcellular location">
    <subcellularLocation>
        <location evidence="1 13">Cytoplasm</location>
    </subcellularLocation>
</comment>
<accession>A0A838XTB4</accession>
<evidence type="ECO:0000256" key="13">
    <source>
        <dbReference type="HAMAP-Rule" id="MF_00111"/>
    </source>
</evidence>
<proteinExistence type="inferred from homology"/>
<dbReference type="UniPathway" id="UPA00219"/>
<keyword evidence="4 13" id="KW-0132">Cell division</keyword>
<evidence type="ECO:0000256" key="7">
    <source>
        <dbReference type="ARBA" id="ARBA00022984"/>
    </source>
</evidence>
<feature type="modified residue" description="2-(S-cysteinyl)pyruvic acid O-phosphothioketal" evidence="13">
    <location>
        <position position="117"/>
    </location>
</feature>
<evidence type="ECO:0000256" key="2">
    <source>
        <dbReference type="ARBA" id="ARBA00004752"/>
    </source>
</evidence>
<feature type="active site" description="Proton donor" evidence="13">
    <location>
        <position position="117"/>
    </location>
</feature>
<dbReference type="GO" id="GO:0009252">
    <property type="term" value="P:peptidoglycan biosynthetic process"/>
    <property type="evidence" value="ECO:0007669"/>
    <property type="project" value="UniProtKB-UniRule"/>
</dbReference>
<evidence type="ECO:0000313" key="16">
    <source>
        <dbReference type="Proteomes" id="UP000551848"/>
    </source>
</evidence>
<feature type="binding site" evidence="13">
    <location>
        <position position="93"/>
    </location>
    <ligand>
        <name>UDP-N-acetyl-alpha-D-glucosamine</name>
        <dbReference type="ChEBI" id="CHEBI:57705"/>
    </ligand>
</feature>
<evidence type="ECO:0000256" key="1">
    <source>
        <dbReference type="ARBA" id="ARBA00004496"/>
    </source>
</evidence>
<evidence type="ECO:0000256" key="5">
    <source>
        <dbReference type="ARBA" id="ARBA00022679"/>
    </source>
</evidence>
<feature type="domain" description="Enolpyruvate transferase" evidence="14">
    <location>
        <begin position="8"/>
        <end position="407"/>
    </location>
</feature>
<evidence type="ECO:0000256" key="6">
    <source>
        <dbReference type="ARBA" id="ARBA00022960"/>
    </source>
</evidence>
<feature type="binding site" evidence="13">
    <location>
        <begin position="22"/>
        <end position="23"/>
    </location>
    <ligand>
        <name>phosphoenolpyruvate</name>
        <dbReference type="ChEBI" id="CHEBI:58702"/>
    </ligand>
</feature>
<evidence type="ECO:0000256" key="4">
    <source>
        <dbReference type="ARBA" id="ARBA00022618"/>
    </source>
</evidence>
<keyword evidence="5 13" id="KW-0808">Transferase</keyword>
<keyword evidence="8 13" id="KW-0131">Cell cycle</keyword>
<dbReference type="GO" id="GO:0071555">
    <property type="term" value="P:cell wall organization"/>
    <property type="evidence" value="ECO:0007669"/>
    <property type="project" value="UniProtKB-KW"/>
</dbReference>
<comment type="catalytic activity">
    <reaction evidence="12 13">
        <text>phosphoenolpyruvate + UDP-N-acetyl-alpha-D-glucosamine = UDP-N-acetyl-3-O-(1-carboxyvinyl)-alpha-D-glucosamine + phosphate</text>
        <dbReference type="Rhea" id="RHEA:18681"/>
        <dbReference type="ChEBI" id="CHEBI:43474"/>
        <dbReference type="ChEBI" id="CHEBI:57705"/>
        <dbReference type="ChEBI" id="CHEBI:58702"/>
        <dbReference type="ChEBI" id="CHEBI:68483"/>
        <dbReference type="EC" id="2.5.1.7"/>
    </reaction>
</comment>
<comment type="caution">
    <text evidence="15">The sequence shown here is derived from an EMBL/GenBank/DDBJ whole genome shotgun (WGS) entry which is preliminary data.</text>
</comment>
<dbReference type="SUPFAM" id="SSF55205">
    <property type="entry name" value="EPT/RTPC-like"/>
    <property type="match status" value="1"/>
</dbReference>
<gene>
    <name evidence="13 15" type="primary">murA</name>
    <name evidence="15" type="ORF">H2072_02440</name>
</gene>
<dbReference type="InterPro" id="IPR001986">
    <property type="entry name" value="Enolpyruvate_Tfrase_dom"/>
</dbReference>
<dbReference type="GO" id="GO:0008360">
    <property type="term" value="P:regulation of cell shape"/>
    <property type="evidence" value="ECO:0007669"/>
    <property type="project" value="UniProtKB-KW"/>
</dbReference>
<dbReference type="GO" id="GO:0005737">
    <property type="term" value="C:cytoplasm"/>
    <property type="evidence" value="ECO:0007669"/>
    <property type="project" value="UniProtKB-SubCell"/>
</dbReference>
<evidence type="ECO:0000256" key="3">
    <source>
        <dbReference type="ARBA" id="ARBA00022490"/>
    </source>
</evidence>
<dbReference type="InterPro" id="IPR005750">
    <property type="entry name" value="UDP_GlcNAc_COvinyl_MurA"/>
</dbReference>